<dbReference type="AlphaFoldDB" id="A0A5J4TAY8"/>
<name>A0A5J4TAY8_9EUKA</name>
<protein>
    <submittedName>
        <fullName evidence="1">Uncharacterized protein</fullName>
    </submittedName>
</protein>
<dbReference type="Proteomes" id="UP000324800">
    <property type="component" value="Unassembled WGS sequence"/>
</dbReference>
<comment type="caution">
    <text evidence="1">The sequence shown here is derived from an EMBL/GenBank/DDBJ whole genome shotgun (WGS) entry which is preliminary data.</text>
</comment>
<gene>
    <name evidence="1" type="ORF">EZS28_049055</name>
</gene>
<accession>A0A5J4TAY8</accession>
<reference evidence="1 2" key="1">
    <citation type="submission" date="2019-03" db="EMBL/GenBank/DDBJ databases">
        <title>Single cell metagenomics reveals metabolic interactions within the superorganism composed of flagellate Streblomastix strix and complex community of Bacteroidetes bacteria on its surface.</title>
        <authorList>
            <person name="Treitli S.C."/>
            <person name="Kolisko M."/>
            <person name="Husnik F."/>
            <person name="Keeling P."/>
            <person name="Hampl V."/>
        </authorList>
    </citation>
    <scope>NUCLEOTIDE SEQUENCE [LARGE SCALE GENOMIC DNA]</scope>
    <source>
        <strain evidence="1">ST1C</strain>
    </source>
</reference>
<sequence>MEFLNQTARDGLFQYTGRNLGPCRENKCTCKAYCSPSPIGGMCAQCNRLCDKCQKPLMNERDGYRLLCLDIICNECESKYTKDEDIVCPRCNCMTPRKPFVIPKDENAVEDVVTLDDRFNAAIAKIGLLQKEPSNDV</sequence>
<evidence type="ECO:0000313" key="1">
    <source>
        <dbReference type="EMBL" id="KAA6355418.1"/>
    </source>
</evidence>
<organism evidence="1 2">
    <name type="scientific">Streblomastix strix</name>
    <dbReference type="NCBI Taxonomy" id="222440"/>
    <lineage>
        <taxon>Eukaryota</taxon>
        <taxon>Metamonada</taxon>
        <taxon>Preaxostyla</taxon>
        <taxon>Oxymonadida</taxon>
        <taxon>Streblomastigidae</taxon>
        <taxon>Streblomastix</taxon>
    </lineage>
</organism>
<evidence type="ECO:0000313" key="2">
    <source>
        <dbReference type="Proteomes" id="UP000324800"/>
    </source>
</evidence>
<proteinExistence type="predicted"/>
<dbReference type="EMBL" id="SNRW01034649">
    <property type="protein sequence ID" value="KAA6355418.1"/>
    <property type="molecule type" value="Genomic_DNA"/>
</dbReference>